<feature type="transmembrane region" description="Helical" evidence="1">
    <location>
        <begin position="156"/>
        <end position="176"/>
    </location>
</feature>
<feature type="transmembrane region" description="Helical" evidence="1">
    <location>
        <begin position="92"/>
        <end position="110"/>
    </location>
</feature>
<dbReference type="Proteomes" id="UP000184471">
    <property type="component" value="Unassembled WGS sequence"/>
</dbReference>
<feature type="transmembrane region" description="Helical" evidence="1">
    <location>
        <begin position="188"/>
        <end position="205"/>
    </location>
</feature>
<keyword evidence="1" id="KW-0472">Membrane</keyword>
<evidence type="ECO:0000313" key="3">
    <source>
        <dbReference type="Proteomes" id="UP000184471"/>
    </source>
</evidence>
<gene>
    <name evidence="2" type="ORF">SAMN05444351_3152</name>
</gene>
<protein>
    <submittedName>
        <fullName evidence="2">Uncharacterized protein</fullName>
    </submittedName>
</protein>
<feature type="transmembrane region" description="Helical" evidence="1">
    <location>
        <begin position="253"/>
        <end position="276"/>
    </location>
</feature>
<dbReference type="EMBL" id="FQVX01000003">
    <property type="protein sequence ID" value="SHG76179.1"/>
    <property type="molecule type" value="Genomic_DNA"/>
</dbReference>
<keyword evidence="3" id="KW-1185">Reference proteome</keyword>
<feature type="transmembrane region" description="Helical" evidence="1">
    <location>
        <begin position="122"/>
        <end position="144"/>
    </location>
</feature>
<keyword evidence="1" id="KW-0812">Transmembrane</keyword>
<proteinExistence type="predicted"/>
<evidence type="ECO:0000313" key="2">
    <source>
        <dbReference type="EMBL" id="SHG76179.1"/>
    </source>
</evidence>
<feature type="transmembrane region" description="Helical" evidence="1">
    <location>
        <begin position="68"/>
        <end position="86"/>
    </location>
</feature>
<feature type="transmembrane region" description="Helical" evidence="1">
    <location>
        <begin position="40"/>
        <end position="61"/>
    </location>
</feature>
<evidence type="ECO:0000256" key="1">
    <source>
        <dbReference type="SAM" id="Phobius"/>
    </source>
</evidence>
<feature type="transmembrane region" description="Helical" evidence="1">
    <location>
        <begin position="217"/>
        <end position="241"/>
    </location>
</feature>
<reference evidence="2 3" key="1">
    <citation type="submission" date="2016-11" db="EMBL/GenBank/DDBJ databases">
        <authorList>
            <person name="Jaros S."/>
            <person name="Januszkiewicz K."/>
            <person name="Wedrychowicz H."/>
        </authorList>
    </citation>
    <scope>NUCLEOTIDE SEQUENCE [LARGE SCALE GENOMIC DNA]</scope>
    <source>
        <strain evidence="2 3">DSM 45408</strain>
    </source>
</reference>
<sequence length="277" mass="25858">MTTALQTPAATRGRHVAAAAAVALAAAALAWAPEAGGEAARLGVVLVLQAALVAAWVLAVAPAGARGAAALALAAAVAADLLAASADPTGGPGPGVLLVVAGPALVVAVVHQMLRRPPRADVVGSLGTVALLVAAVCALALLLLPEVAGDAASPAASPLLVAGAALAAGHLADALLPRPAVADGVPRGGLGVLAALAAAVAVALAETGTAETVDVLAGLTTGLVVGLVAALAGMTSSFALADTAASGRRVPAAAAAGVEALLPLAVCAPALLALAVV</sequence>
<dbReference type="AlphaFoldDB" id="A0A1M5MGY8"/>
<organism evidence="2 3">
    <name type="scientific">Geodermatophilus nigrescens</name>
    <dbReference type="NCBI Taxonomy" id="1070870"/>
    <lineage>
        <taxon>Bacteria</taxon>
        <taxon>Bacillati</taxon>
        <taxon>Actinomycetota</taxon>
        <taxon>Actinomycetes</taxon>
        <taxon>Geodermatophilales</taxon>
        <taxon>Geodermatophilaceae</taxon>
        <taxon>Geodermatophilus</taxon>
    </lineage>
</organism>
<name>A0A1M5MGY8_9ACTN</name>
<keyword evidence="1" id="KW-1133">Transmembrane helix</keyword>
<dbReference type="STRING" id="1070870.SAMN05444351_3152"/>
<dbReference type="RefSeq" id="WP_073421217.1">
    <property type="nucleotide sequence ID" value="NZ_FQVX01000003.1"/>
</dbReference>
<accession>A0A1M5MGY8</accession>